<organism evidence="1 2">
    <name type="scientific">Limosilactobacillus albertensis</name>
    <dbReference type="NCBI Taxonomy" id="2759752"/>
    <lineage>
        <taxon>Bacteria</taxon>
        <taxon>Bacillati</taxon>
        <taxon>Bacillota</taxon>
        <taxon>Bacilli</taxon>
        <taxon>Lactobacillales</taxon>
        <taxon>Lactobacillaceae</taxon>
        <taxon>Limosilactobacillus</taxon>
    </lineage>
</organism>
<dbReference type="Proteomes" id="UP000518316">
    <property type="component" value="Unassembled WGS sequence"/>
</dbReference>
<evidence type="ECO:0000313" key="2">
    <source>
        <dbReference type="Proteomes" id="UP000518316"/>
    </source>
</evidence>
<keyword evidence="2" id="KW-1185">Reference proteome</keyword>
<name>A0A7W3TRD8_9LACO</name>
<dbReference type="RefSeq" id="WP_182597985.1">
    <property type="nucleotide sequence ID" value="NZ_JACIVC010000052.1"/>
</dbReference>
<dbReference type="EMBL" id="JACIVC010000052">
    <property type="protein sequence ID" value="MBB1069363.1"/>
    <property type="molecule type" value="Genomic_DNA"/>
</dbReference>
<comment type="caution">
    <text evidence="1">The sequence shown here is derived from an EMBL/GenBank/DDBJ whole genome shotgun (WGS) entry which is preliminary data.</text>
</comment>
<evidence type="ECO:0000313" key="1">
    <source>
        <dbReference type="EMBL" id="MBB1069363.1"/>
    </source>
</evidence>
<gene>
    <name evidence="1" type="ORF">H5S40_04230</name>
</gene>
<reference evidence="1 2" key="1">
    <citation type="submission" date="2020-07" db="EMBL/GenBank/DDBJ databases">
        <title>Description of Limosilactobacillus balticus sp. nov., Limosilactobacillus agrestis sp. nov., Limosilactobacillus albertensis sp. nov., Limosilactobacillus rudii sp. nov., Limosilactobacillus fastidiosus sp. nov., five novel Limosilactobacillus species isolated from the vertebrate gastrointestinal tract, and proposal of 6 subspecies of Limosilactobacillus reuteri adapted to the gastrointestinal tract of specific vertebrate hosts.</title>
        <authorList>
            <person name="Li F."/>
            <person name="Cheng C."/>
            <person name="Zheng J."/>
            <person name="Quevedo R.M."/>
            <person name="Li J."/>
            <person name="Roos S."/>
            <person name="Gaenzle M.G."/>
            <person name="Walter J."/>
        </authorList>
    </citation>
    <scope>NUCLEOTIDE SEQUENCE [LARGE SCALE GENOMIC DNA]</scope>
    <source>
        <strain evidence="1 2">RRLNB_1_1</strain>
    </source>
</reference>
<proteinExistence type="predicted"/>
<sequence>MLERYFKSEQDFNEYLDRTYDPVSFEHSFEHFLNSLASSAHTFDVNVKVNNFRNIVDSISTYKLTNNLTDKTISKNEDSFSFC</sequence>
<accession>A0A7W3TRD8</accession>
<dbReference type="AlphaFoldDB" id="A0A7W3TRD8"/>
<protein>
    <submittedName>
        <fullName evidence="1">Uncharacterized protein</fullName>
    </submittedName>
</protein>